<comment type="caution">
    <text evidence="2">The sequence shown here is derived from an EMBL/GenBank/DDBJ whole genome shotgun (WGS) entry which is preliminary data.</text>
</comment>
<evidence type="ECO:0000256" key="1">
    <source>
        <dbReference type="ARBA" id="ARBA00001954"/>
    </source>
</evidence>
<dbReference type="InterPro" id="IPR008775">
    <property type="entry name" value="Phytyl_CoA_dOase-like"/>
</dbReference>
<dbReference type="EMBL" id="NFZT01000001">
    <property type="protein sequence ID" value="OWV34242.1"/>
    <property type="molecule type" value="Genomic_DNA"/>
</dbReference>
<dbReference type="GO" id="GO:0005506">
    <property type="term" value="F:iron ion binding"/>
    <property type="evidence" value="ECO:0007669"/>
    <property type="project" value="UniProtKB-ARBA"/>
</dbReference>
<dbReference type="AlphaFoldDB" id="A0A219B773"/>
<reference evidence="3" key="1">
    <citation type="submission" date="2017-05" db="EMBL/GenBank/DDBJ databases">
        <authorList>
            <person name="Lin X."/>
        </authorList>
    </citation>
    <scope>NUCLEOTIDE SEQUENCE [LARGE SCALE GENOMIC DNA]</scope>
    <source>
        <strain evidence="3">JLT2012</strain>
    </source>
</reference>
<protein>
    <recommendedName>
        <fullName evidence="4">Phytanoyl-CoA dioxygenase</fullName>
    </recommendedName>
</protein>
<sequence>MIERAISEIWDDYDREGYAVVRGFLNAAEVETLSRSIDEVAEDAAAKGANWRHGNLNYRLGADHDGTLRPRMAQWMAYRFSYFDKLRSHPDMGALLVPRLGGDIKQIINQIHWKPPQAASSDFAFHQDSRFRKPFEAYRNLGSSYVQTGIAIDPHGAASGGMKLAPRTHLKGPLALDTSNEVMSSEMASAELAGLGIDPEELIDLELAPGDLALWSPYTVHGSGTNRSEHQRRFLINGYVRANDCDRGEYAFRGGEPAPLKGEPALVHYDALRARPEPHFTDVQAPPA</sequence>
<evidence type="ECO:0008006" key="4">
    <source>
        <dbReference type="Google" id="ProtNLM"/>
    </source>
</evidence>
<dbReference type="PANTHER" id="PTHR20883">
    <property type="entry name" value="PHYTANOYL-COA DIOXYGENASE DOMAIN CONTAINING 1"/>
    <property type="match status" value="1"/>
</dbReference>
<dbReference type="PANTHER" id="PTHR20883:SF48">
    <property type="entry name" value="ECTOINE DIOXYGENASE"/>
    <property type="match status" value="1"/>
</dbReference>
<accession>A0A219B773</accession>
<comment type="cofactor">
    <cofactor evidence="1">
        <name>Fe(2+)</name>
        <dbReference type="ChEBI" id="CHEBI:29033"/>
    </cofactor>
</comment>
<dbReference type="GO" id="GO:0016706">
    <property type="term" value="F:2-oxoglutarate-dependent dioxygenase activity"/>
    <property type="evidence" value="ECO:0007669"/>
    <property type="project" value="UniProtKB-ARBA"/>
</dbReference>
<dbReference type="Gene3D" id="2.60.120.620">
    <property type="entry name" value="q2cbj1_9rhob like domain"/>
    <property type="match status" value="1"/>
</dbReference>
<evidence type="ECO:0000313" key="3">
    <source>
        <dbReference type="Proteomes" id="UP000198462"/>
    </source>
</evidence>
<keyword evidence="3" id="KW-1185">Reference proteome</keyword>
<dbReference type="OrthoDB" id="2553118at2"/>
<name>A0A219B773_9SPHN</name>
<dbReference type="Pfam" id="PF05721">
    <property type="entry name" value="PhyH"/>
    <property type="match status" value="1"/>
</dbReference>
<proteinExistence type="predicted"/>
<evidence type="ECO:0000313" key="2">
    <source>
        <dbReference type="EMBL" id="OWV34242.1"/>
    </source>
</evidence>
<dbReference type="SUPFAM" id="SSF51197">
    <property type="entry name" value="Clavaminate synthase-like"/>
    <property type="match status" value="1"/>
</dbReference>
<dbReference type="RefSeq" id="WP_088712942.1">
    <property type="nucleotide sequence ID" value="NZ_NFZT01000001.1"/>
</dbReference>
<dbReference type="Proteomes" id="UP000198462">
    <property type="component" value="Unassembled WGS sequence"/>
</dbReference>
<gene>
    <name evidence="2" type="ORF">B5C34_12760</name>
</gene>
<organism evidence="2 3">
    <name type="scientific">Pacificimonas flava</name>
    <dbReference type="NCBI Taxonomy" id="1234595"/>
    <lineage>
        <taxon>Bacteria</taxon>
        <taxon>Pseudomonadati</taxon>
        <taxon>Pseudomonadota</taxon>
        <taxon>Alphaproteobacteria</taxon>
        <taxon>Sphingomonadales</taxon>
        <taxon>Sphingosinicellaceae</taxon>
        <taxon>Pacificimonas</taxon>
    </lineage>
</organism>